<dbReference type="EMBL" id="BSNM01000006">
    <property type="protein sequence ID" value="GLQ30564.1"/>
    <property type="molecule type" value="Genomic_DNA"/>
</dbReference>
<dbReference type="Proteomes" id="UP001161389">
    <property type="component" value="Unassembled WGS sequence"/>
</dbReference>
<evidence type="ECO:0000313" key="10">
    <source>
        <dbReference type="EMBL" id="GLQ30564.1"/>
    </source>
</evidence>
<dbReference type="InterPro" id="IPR020542">
    <property type="entry name" value="Asp_carbamoyltrfase_reg_C"/>
</dbReference>
<evidence type="ECO:0000256" key="5">
    <source>
        <dbReference type="ARBA" id="ARBA00022833"/>
    </source>
</evidence>
<dbReference type="SUPFAM" id="SSF57825">
    <property type="entry name" value="Aspartate carbamoyltransferase, Regulatory-chain, C-terminal domain"/>
    <property type="match status" value="1"/>
</dbReference>
<keyword evidence="4 7" id="KW-0479">Metal-binding</keyword>
<sequence>MSEKLQVEAIQQGTVIDHIPAGQGIRILKRLHLESAGKRITVGMNLPSKNHGLKDIIKVEGRMFTEDEAHQLALFAPSATINVIDDYEVVNKFTMQLPDTLEGVFSCPNTNCISLNEPVKSFFYISNKTSAESGDSVVKMRCKYCEKSFSKEVVVAS</sequence>
<dbReference type="InterPro" id="IPR036792">
    <property type="entry name" value="Asp_carbatrfase_reg_C_sf"/>
</dbReference>
<dbReference type="SUPFAM" id="SSF54893">
    <property type="entry name" value="Aspartate carbamoyltransferase, Regulatory-chain, N-terminal domain"/>
    <property type="match status" value="1"/>
</dbReference>
<dbReference type="InterPro" id="IPR002801">
    <property type="entry name" value="Asp_carbamoylTrfase_reg"/>
</dbReference>
<feature type="domain" description="Aspartate carbamoyltransferase regulatory subunit C-terminal" evidence="9">
    <location>
        <begin position="101"/>
        <end position="153"/>
    </location>
</feature>
<feature type="binding site" evidence="7">
    <location>
        <position position="145"/>
    </location>
    <ligand>
        <name>Zn(2+)</name>
        <dbReference type="ChEBI" id="CHEBI:29105"/>
    </ligand>
</feature>
<keyword evidence="11" id="KW-1185">Reference proteome</keyword>
<evidence type="ECO:0000256" key="6">
    <source>
        <dbReference type="ARBA" id="ARBA00022975"/>
    </source>
</evidence>
<feature type="binding site" evidence="7">
    <location>
        <position position="107"/>
    </location>
    <ligand>
        <name>Zn(2+)</name>
        <dbReference type="ChEBI" id="CHEBI:29105"/>
    </ligand>
</feature>
<comment type="similarity">
    <text evidence="2 7">Belongs to the PyrI family.</text>
</comment>
<feature type="binding site" evidence="7">
    <location>
        <position position="142"/>
    </location>
    <ligand>
        <name>Zn(2+)</name>
        <dbReference type="ChEBI" id="CHEBI:29105"/>
    </ligand>
</feature>
<dbReference type="Pfam" id="PF02748">
    <property type="entry name" value="PyrI_C"/>
    <property type="match status" value="1"/>
</dbReference>
<name>A0AA37S8X3_9GAMM</name>
<comment type="caution">
    <text evidence="10">The sequence shown here is derived from an EMBL/GenBank/DDBJ whole genome shotgun (WGS) entry which is preliminary data.</text>
</comment>
<proteinExistence type="inferred from homology"/>
<evidence type="ECO:0000256" key="3">
    <source>
        <dbReference type="ARBA" id="ARBA00021764"/>
    </source>
</evidence>
<evidence type="ECO:0000259" key="9">
    <source>
        <dbReference type="Pfam" id="PF02748"/>
    </source>
</evidence>
<evidence type="ECO:0000256" key="2">
    <source>
        <dbReference type="ARBA" id="ARBA00010498"/>
    </source>
</evidence>
<dbReference type="Gene3D" id="3.30.70.140">
    <property type="entry name" value="Aspartate carbamoyltransferase regulatory subunit, N-terminal domain"/>
    <property type="match status" value="1"/>
</dbReference>
<dbReference type="GO" id="GO:0006207">
    <property type="term" value="P:'de novo' pyrimidine nucleobase biosynthetic process"/>
    <property type="evidence" value="ECO:0007669"/>
    <property type="project" value="InterPro"/>
</dbReference>
<dbReference type="PANTHER" id="PTHR35805:SF1">
    <property type="entry name" value="ASPARTATE CARBAMOYLTRANSFERASE REGULATORY CHAIN"/>
    <property type="match status" value="1"/>
</dbReference>
<evidence type="ECO:0000256" key="7">
    <source>
        <dbReference type="HAMAP-Rule" id="MF_00002"/>
    </source>
</evidence>
<protein>
    <recommendedName>
        <fullName evidence="3 7">Aspartate carbamoyltransferase regulatory chain</fullName>
    </recommendedName>
</protein>
<evidence type="ECO:0000256" key="4">
    <source>
        <dbReference type="ARBA" id="ARBA00022723"/>
    </source>
</evidence>
<feature type="domain" description="Aspartate carbamoyltransferase regulatory subunit N-terminal" evidence="8">
    <location>
        <begin position="5"/>
        <end position="95"/>
    </location>
</feature>
<reference evidence="10" key="2">
    <citation type="submission" date="2023-01" db="EMBL/GenBank/DDBJ databases">
        <title>Draft genome sequence of Litoribrevibacter albus strain NBRC 110071.</title>
        <authorList>
            <person name="Sun Q."/>
            <person name="Mori K."/>
        </authorList>
    </citation>
    <scope>NUCLEOTIDE SEQUENCE</scope>
    <source>
        <strain evidence="10">NBRC 110071</strain>
    </source>
</reference>
<reference evidence="10" key="1">
    <citation type="journal article" date="2014" name="Int. J. Syst. Evol. Microbiol.">
        <title>Complete genome sequence of Corynebacterium casei LMG S-19264T (=DSM 44701T), isolated from a smear-ripened cheese.</title>
        <authorList>
            <consortium name="US DOE Joint Genome Institute (JGI-PGF)"/>
            <person name="Walter F."/>
            <person name="Albersmeier A."/>
            <person name="Kalinowski J."/>
            <person name="Ruckert C."/>
        </authorList>
    </citation>
    <scope>NUCLEOTIDE SEQUENCE</scope>
    <source>
        <strain evidence="10">NBRC 110071</strain>
    </source>
</reference>
<evidence type="ECO:0000259" key="8">
    <source>
        <dbReference type="Pfam" id="PF01948"/>
    </source>
</evidence>
<dbReference type="PANTHER" id="PTHR35805">
    <property type="entry name" value="ASPARTATE CARBAMOYLTRANSFERASE REGULATORY CHAIN"/>
    <property type="match status" value="1"/>
</dbReference>
<keyword evidence="6 7" id="KW-0665">Pyrimidine biosynthesis</keyword>
<dbReference type="AlphaFoldDB" id="A0AA37S8X3"/>
<dbReference type="Gene3D" id="2.30.30.20">
    <property type="entry name" value="Aspartate carbamoyltransferase regulatory subunit, C-terminal domain"/>
    <property type="match status" value="1"/>
</dbReference>
<evidence type="ECO:0000313" key="11">
    <source>
        <dbReference type="Proteomes" id="UP001161389"/>
    </source>
</evidence>
<dbReference type="InterPro" id="IPR020545">
    <property type="entry name" value="Asp_carbamoyltransf_reg_N"/>
</dbReference>
<keyword evidence="5 7" id="KW-0862">Zinc</keyword>
<accession>A0AA37S8X3</accession>
<comment type="function">
    <text evidence="1 7">Involved in allosteric regulation of aspartate carbamoyltransferase.</text>
</comment>
<gene>
    <name evidence="7 10" type="primary">pyrI</name>
    <name evidence="10" type="ORF">GCM10007876_10420</name>
</gene>
<comment type="subunit">
    <text evidence="7">Contains catalytic and regulatory chains.</text>
</comment>
<dbReference type="NCBIfam" id="TIGR00240">
    <property type="entry name" value="ATCase_reg"/>
    <property type="match status" value="1"/>
</dbReference>
<dbReference type="GO" id="GO:0009347">
    <property type="term" value="C:aspartate carbamoyltransferase complex"/>
    <property type="evidence" value="ECO:0007669"/>
    <property type="project" value="InterPro"/>
</dbReference>
<dbReference type="GO" id="GO:0046872">
    <property type="term" value="F:metal ion binding"/>
    <property type="evidence" value="ECO:0007669"/>
    <property type="project" value="UniProtKB-KW"/>
</dbReference>
<organism evidence="10 11">
    <name type="scientific">Litoribrevibacter albus</name>
    <dbReference type="NCBI Taxonomy" id="1473156"/>
    <lineage>
        <taxon>Bacteria</taxon>
        <taxon>Pseudomonadati</taxon>
        <taxon>Pseudomonadota</taxon>
        <taxon>Gammaproteobacteria</taxon>
        <taxon>Oceanospirillales</taxon>
        <taxon>Oceanospirillaceae</taxon>
        <taxon>Litoribrevibacter</taxon>
    </lineage>
</organism>
<dbReference type="Pfam" id="PF01948">
    <property type="entry name" value="PyrI"/>
    <property type="match status" value="1"/>
</dbReference>
<dbReference type="RefSeq" id="WP_284379630.1">
    <property type="nucleotide sequence ID" value="NZ_BSNM01000006.1"/>
</dbReference>
<dbReference type="GO" id="GO:0006221">
    <property type="term" value="P:pyrimidine nucleotide biosynthetic process"/>
    <property type="evidence" value="ECO:0007669"/>
    <property type="project" value="UniProtKB-UniRule"/>
</dbReference>
<comment type="cofactor">
    <cofactor evidence="7">
        <name>Zn(2+)</name>
        <dbReference type="ChEBI" id="CHEBI:29105"/>
    </cofactor>
    <text evidence="7">Binds 1 zinc ion per subunit.</text>
</comment>
<dbReference type="HAMAP" id="MF_00002">
    <property type="entry name" value="Asp_carb_tr_reg"/>
    <property type="match status" value="1"/>
</dbReference>
<dbReference type="InterPro" id="IPR036793">
    <property type="entry name" value="Asp_carbatrfase_reg_N_sf"/>
</dbReference>
<evidence type="ECO:0000256" key="1">
    <source>
        <dbReference type="ARBA" id="ARBA00002565"/>
    </source>
</evidence>
<feature type="binding site" evidence="7">
    <location>
        <position position="112"/>
    </location>
    <ligand>
        <name>Zn(2+)</name>
        <dbReference type="ChEBI" id="CHEBI:29105"/>
    </ligand>
</feature>